<dbReference type="PANTHER" id="PTHR33498">
    <property type="entry name" value="TRANSPOSASE FOR INSERTION SEQUENCE ELEMENT IS1557"/>
    <property type="match status" value="1"/>
</dbReference>
<organism evidence="3 4">
    <name type="scientific">Longibaculum muris</name>
    <dbReference type="NCBI Taxonomy" id="1796628"/>
    <lineage>
        <taxon>Bacteria</taxon>
        <taxon>Bacillati</taxon>
        <taxon>Bacillota</taxon>
        <taxon>Erysipelotrichia</taxon>
        <taxon>Erysipelotrichales</taxon>
        <taxon>Coprobacillaceae</taxon>
        <taxon>Longibaculum</taxon>
    </lineage>
</organism>
<evidence type="ECO:0000259" key="2">
    <source>
        <dbReference type="Pfam" id="PF14690"/>
    </source>
</evidence>
<dbReference type="GeneID" id="98916947"/>
<dbReference type="RefSeq" id="WP_132226554.1">
    <property type="nucleotide sequence ID" value="NZ_JANKBF010000042.1"/>
</dbReference>
<dbReference type="Gene3D" id="3.30.160.60">
    <property type="entry name" value="Classic Zinc Finger"/>
    <property type="match status" value="1"/>
</dbReference>
<evidence type="ECO:0000313" key="4">
    <source>
        <dbReference type="Proteomes" id="UP000295515"/>
    </source>
</evidence>
<dbReference type="Pfam" id="PF01610">
    <property type="entry name" value="DDE_Tnp_ISL3"/>
    <property type="match status" value="1"/>
</dbReference>
<dbReference type="InterPro" id="IPR029261">
    <property type="entry name" value="Transposase_Znf"/>
</dbReference>
<sequence length="462" mass="54508">MAIFDSTISNDTLIALDLERADIKSMNIYNDGEGLTIDVELNSKPHKCPVCSTETSRIKGYQNKIIRHSILNNTPCIIDYRARRYICPLCGKTFFENNPFTNKGSRLSVATVYNVLADLKNPALTFSYVASKYHISQSTVANIFDRGVNIPRRTLPECICFDETYAFKSDRSNYICVLVDYKDKKVIDILPTRRMQDLTDYFYNIPLEERKKVRYVSFDMWQTYRSVAKTMFPNCVTIVDKFHLLQEFTRKATRVRIRIMNKNKKIKDELENEARRLKKEKKKLPPDKQEKLIQAQRNYYILKKFEWMIFSKNKDILNPNLEKKMNHALGQYCNLYDLFNLLENTDEDMTEMINLKDELYDFYEKCTYEESKAKINELIIDFRSSSVPELVSFANTLTQWKPEIINSFIIIPGINKKMNNALIENRNKSIKLLKHSSNGYTNWKRFRNRVLYTINDDEKFKL</sequence>
<comment type="caution">
    <text evidence="3">The sequence shown here is derived from an EMBL/GenBank/DDBJ whole genome shotgun (WGS) entry which is preliminary data.</text>
</comment>
<evidence type="ECO:0000313" key="3">
    <source>
        <dbReference type="EMBL" id="TCV89698.1"/>
    </source>
</evidence>
<dbReference type="InterPro" id="IPR002560">
    <property type="entry name" value="Transposase_DDE"/>
</dbReference>
<dbReference type="PANTHER" id="PTHR33498:SF1">
    <property type="entry name" value="TRANSPOSASE FOR INSERTION SEQUENCE ELEMENT IS1557"/>
    <property type="match status" value="1"/>
</dbReference>
<proteinExistence type="predicted"/>
<dbReference type="Pfam" id="PF14690">
    <property type="entry name" value="Zn_ribbon_ISL3"/>
    <property type="match status" value="1"/>
</dbReference>
<accession>A0A4R3YEU5</accession>
<keyword evidence="4" id="KW-1185">Reference proteome</keyword>
<feature type="domain" description="Transposase IS204/IS1001/IS1096/IS1165 DDE" evidence="1">
    <location>
        <begin position="159"/>
        <end position="450"/>
    </location>
</feature>
<dbReference type="AlphaFoldDB" id="A0A4R3YEU5"/>
<dbReference type="Proteomes" id="UP000295515">
    <property type="component" value="Unassembled WGS sequence"/>
</dbReference>
<dbReference type="NCBIfam" id="NF033550">
    <property type="entry name" value="transpos_ISL3"/>
    <property type="match status" value="1"/>
</dbReference>
<name>A0A4R3YEU5_9FIRM</name>
<feature type="domain" description="Transposase IS204/IS1001/IS1096/IS1165 zinc-finger" evidence="2">
    <location>
        <begin position="44"/>
        <end position="90"/>
    </location>
</feature>
<reference evidence="3 4" key="1">
    <citation type="submission" date="2019-03" db="EMBL/GenBank/DDBJ databases">
        <title>Genomic Encyclopedia of Type Strains, Phase IV (KMG-IV): sequencing the most valuable type-strain genomes for metagenomic binning, comparative biology and taxonomic classification.</title>
        <authorList>
            <person name="Goeker M."/>
        </authorList>
    </citation>
    <scope>NUCLEOTIDE SEQUENCE [LARGE SCALE GENOMIC DNA]</scope>
    <source>
        <strain evidence="3 4">DSM 29487</strain>
    </source>
</reference>
<gene>
    <name evidence="3" type="ORF">EDD60_1492</name>
</gene>
<dbReference type="InterPro" id="IPR047951">
    <property type="entry name" value="Transpos_ISL3"/>
</dbReference>
<protein>
    <submittedName>
        <fullName evidence="3">Transposase</fullName>
    </submittedName>
</protein>
<evidence type="ECO:0000259" key="1">
    <source>
        <dbReference type="Pfam" id="PF01610"/>
    </source>
</evidence>
<dbReference type="EMBL" id="SMCQ01000049">
    <property type="protein sequence ID" value="TCV89698.1"/>
    <property type="molecule type" value="Genomic_DNA"/>
</dbReference>